<dbReference type="Gene3D" id="3.30.420.190">
    <property type="entry name" value="conserved archaeal protein q6m145"/>
    <property type="match status" value="1"/>
</dbReference>
<gene>
    <name evidence="2" type="ORF">K8N75_07105</name>
</gene>
<sequence>MKIAGFDIGGANTDIAIVDFDESGNIISIETDFMYLPMWMKKDELKEALDDLIGDNEINAVGVSMTAELVDAYKTKKEGVLDIAQKSVDTFNVPVGFVGLNGIIEMSNVIKDPMKVAAANWIATTTLAAKIDPNCILIDTGSTTTDIIPIKHGQEHATGRSDLERLKTGELVYSGTLRTNVAALVEKVPLDGTMIRVASELFAITADVQMVLGNITEHEYSCSTMDGAGKSIKESMRRISRVVCGDLDILKFDEIMAIAEYIYSVQINRISEALLEVSKQNNLSNVVTTGLGMDIIGAKACEKAGLKHTGMDKILKKDDCVVAPAVGTAILMEQYINKA</sequence>
<dbReference type="NCBIfam" id="TIGR03123">
    <property type="entry name" value="one_C_unchar_1"/>
    <property type="match status" value="1"/>
</dbReference>
<evidence type="ECO:0000313" key="2">
    <source>
        <dbReference type="EMBL" id="MBZ2165805.1"/>
    </source>
</evidence>
<dbReference type="InterPro" id="IPR002821">
    <property type="entry name" value="Hydantoinase_A"/>
</dbReference>
<feature type="domain" description="Hydantoinase A/oxoprolinase" evidence="1">
    <location>
        <begin position="61"/>
        <end position="330"/>
    </location>
</feature>
<keyword evidence="3" id="KW-1185">Reference proteome</keyword>
<dbReference type="SUPFAM" id="SSF53067">
    <property type="entry name" value="Actin-like ATPase domain"/>
    <property type="match status" value="1"/>
</dbReference>
<protein>
    <submittedName>
        <fullName evidence="2">H4MPT-linked C1 transfer pathway protein</fullName>
    </submittedName>
</protein>
<organism evidence="2 3">
    <name type="scientific">Methanobacterium spitsbergense</name>
    <dbReference type="NCBI Taxonomy" id="2874285"/>
    <lineage>
        <taxon>Archaea</taxon>
        <taxon>Methanobacteriati</taxon>
        <taxon>Methanobacteriota</taxon>
        <taxon>Methanomada group</taxon>
        <taxon>Methanobacteria</taxon>
        <taxon>Methanobacteriales</taxon>
        <taxon>Methanobacteriaceae</taxon>
        <taxon>Methanobacterium</taxon>
    </lineage>
</organism>
<dbReference type="RefSeq" id="WP_223791389.1">
    <property type="nucleotide sequence ID" value="NZ_JAIOUQ010000007.1"/>
</dbReference>
<dbReference type="InterPro" id="IPR002756">
    <property type="entry name" value="MfnF"/>
</dbReference>
<proteinExistence type="predicted"/>
<evidence type="ECO:0000313" key="3">
    <source>
        <dbReference type="Proteomes" id="UP000825933"/>
    </source>
</evidence>
<dbReference type="Gene3D" id="3.30.420.40">
    <property type="match status" value="1"/>
</dbReference>
<name>A0A8T5V2A2_9EURY</name>
<dbReference type="InterPro" id="IPR043129">
    <property type="entry name" value="ATPase_NBD"/>
</dbReference>
<dbReference type="Proteomes" id="UP000825933">
    <property type="component" value="Unassembled WGS sequence"/>
</dbReference>
<dbReference type="Pfam" id="PF01968">
    <property type="entry name" value="Hydantoinase_A"/>
    <property type="match status" value="1"/>
</dbReference>
<reference evidence="3" key="1">
    <citation type="journal article" date="2022" name="Microbiol. Resour. Announc.">
        <title>Draft Genome Sequence of a Methanogenic Archaeon from West Spitsbergen Permafrost.</title>
        <authorList>
            <person name="Trubitsyn V."/>
            <person name="Rivkina E."/>
            <person name="Shcherbakova V."/>
        </authorList>
    </citation>
    <scope>NUCLEOTIDE SEQUENCE [LARGE SCALE GENOMIC DNA]</scope>
    <source>
        <strain evidence="3">VT</strain>
    </source>
</reference>
<dbReference type="GO" id="GO:0016787">
    <property type="term" value="F:hydrolase activity"/>
    <property type="evidence" value="ECO:0007669"/>
    <property type="project" value="InterPro"/>
</dbReference>
<accession>A0A8T5V2A2</accession>
<comment type="caution">
    <text evidence="2">The sequence shown here is derived from an EMBL/GenBank/DDBJ whole genome shotgun (WGS) entry which is preliminary data.</text>
</comment>
<evidence type="ECO:0000259" key="1">
    <source>
        <dbReference type="Pfam" id="PF01968"/>
    </source>
</evidence>
<dbReference type="EMBL" id="JAIOUQ010000007">
    <property type="protein sequence ID" value="MBZ2165805.1"/>
    <property type="molecule type" value="Genomic_DNA"/>
</dbReference>
<dbReference type="AlphaFoldDB" id="A0A8T5V2A2"/>